<reference evidence="2" key="1">
    <citation type="journal article" date="2016" name="Nature">
        <title>Genome evolution in the allotetraploid frog Xenopus laevis.</title>
        <authorList>
            <person name="Session A.M."/>
            <person name="Uno Y."/>
            <person name="Kwon T."/>
            <person name="Chapman J.A."/>
            <person name="Toyoda A."/>
            <person name="Takahashi S."/>
            <person name="Fukui A."/>
            <person name="Hikosaka A."/>
            <person name="Suzuki A."/>
            <person name="Kondo M."/>
            <person name="van Heeringen S.J."/>
            <person name="Quigley I."/>
            <person name="Heinz S."/>
            <person name="Ogino H."/>
            <person name="Ochi H."/>
            <person name="Hellsten U."/>
            <person name="Lyons J.B."/>
            <person name="Simakov O."/>
            <person name="Putnam N."/>
            <person name="Stites J."/>
            <person name="Kuroki Y."/>
            <person name="Tanaka T."/>
            <person name="Michiue T."/>
            <person name="Watanabe M."/>
            <person name="Bogdanovic O."/>
            <person name="Lister R."/>
            <person name="Georgiou G."/>
            <person name="Paranjpe S.S."/>
            <person name="van Kruijsbergen I."/>
            <person name="Shu S."/>
            <person name="Carlson J."/>
            <person name="Kinoshita T."/>
            <person name="Ohta Y."/>
            <person name="Mawaribuchi S."/>
            <person name="Jenkins J."/>
            <person name="Grimwood J."/>
            <person name="Schmutz J."/>
            <person name="Mitros T."/>
            <person name="Mozaffari S.V."/>
            <person name="Suzuki Y."/>
            <person name="Haramoto Y."/>
            <person name="Yamamoto T.S."/>
            <person name="Takagi C."/>
            <person name="Heald R."/>
            <person name="Miller K."/>
            <person name="Haudenschild C."/>
            <person name="Kitzman J."/>
            <person name="Nakayama T."/>
            <person name="Izutsu Y."/>
            <person name="Robert J."/>
            <person name="Fortriede J."/>
            <person name="Burns K."/>
            <person name="Lotay V."/>
            <person name="Karimi K."/>
            <person name="Yasuoka Y."/>
            <person name="Dichmann D.S."/>
            <person name="Flajnik M.F."/>
            <person name="Houston D.W."/>
            <person name="Shendure J."/>
            <person name="DuPasquier L."/>
            <person name="Vize P.D."/>
            <person name="Zorn A.M."/>
            <person name="Ito M."/>
            <person name="Marcotte E.M."/>
            <person name="Wallingford J.B."/>
            <person name="Ito Y."/>
            <person name="Asashima M."/>
            <person name="Ueno N."/>
            <person name="Matsuda Y."/>
            <person name="Veenstra G.J."/>
            <person name="Fujiyama A."/>
            <person name="Harland R.M."/>
            <person name="Taira M."/>
            <person name="Rokhsar D.S."/>
        </authorList>
    </citation>
    <scope>NUCLEOTIDE SEQUENCE [LARGE SCALE GENOMIC DNA]</scope>
    <source>
        <strain evidence="2">J</strain>
    </source>
</reference>
<accession>A0A974DN06</accession>
<proteinExistence type="predicted"/>
<evidence type="ECO:0000313" key="2">
    <source>
        <dbReference type="Proteomes" id="UP000694892"/>
    </source>
</evidence>
<name>A0A974DN06_XENLA</name>
<dbReference type="AlphaFoldDB" id="A0A974DN06"/>
<dbReference type="EMBL" id="CM004468">
    <property type="protein sequence ID" value="OCT94155.1"/>
    <property type="molecule type" value="Genomic_DNA"/>
</dbReference>
<protein>
    <submittedName>
        <fullName evidence="1">Uncharacterized protein</fullName>
    </submittedName>
</protein>
<evidence type="ECO:0000313" key="1">
    <source>
        <dbReference type="EMBL" id="OCT94155.1"/>
    </source>
</evidence>
<dbReference type="Proteomes" id="UP000694892">
    <property type="component" value="Chromosome 2L"/>
</dbReference>
<sequence length="78" mass="9389">MISSSRQTVFHFCFWNNRMACVNRPCFQNHFPTGNGSHFTFHARCSRAKKVPKTELKNFKMTYRTRFLFFVQQICKFV</sequence>
<gene>
    <name evidence="1" type="ORF">XELAEV_18011821mg</name>
</gene>
<organism evidence="1 2">
    <name type="scientific">Xenopus laevis</name>
    <name type="common">African clawed frog</name>
    <dbReference type="NCBI Taxonomy" id="8355"/>
    <lineage>
        <taxon>Eukaryota</taxon>
        <taxon>Metazoa</taxon>
        <taxon>Chordata</taxon>
        <taxon>Craniata</taxon>
        <taxon>Vertebrata</taxon>
        <taxon>Euteleostomi</taxon>
        <taxon>Amphibia</taxon>
        <taxon>Batrachia</taxon>
        <taxon>Anura</taxon>
        <taxon>Pipoidea</taxon>
        <taxon>Pipidae</taxon>
        <taxon>Xenopodinae</taxon>
        <taxon>Xenopus</taxon>
        <taxon>Xenopus</taxon>
    </lineage>
</organism>